<keyword evidence="7 8" id="KW-0472">Membrane</keyword>
<gene>
    <name evidence="9" type="ORF">BK138_09970</name>
</gene>
<dbReference type="AlphaFoldDB" id="A0A1R1F3V5"/>
<evidence type="ECO:0000256" key="4">
    <source>
        <dbReference type="ARBA" id="ARBA00022544"/>
    </source>
</evidence>
<dbReference type="PANTHER" id="PTHR34975:SF2">
    <property type="entry name" value="SPORE GERMINATION PROTEIN A2"/>
    <property type="match status" value="1"/>
</dbReference>
<accession>A0A1R1F3V5</accession>
<feature type="transmembrane region" description="Helical" evidence="8">
    <location>
        <begin position="80"/>
        <end position="99"/>
    </location>
</feature>
<evidence type="ECO:0000256" key="1">
    <source>
        <dbReference type="ARBA" id="ARBA00004141"/>
    </source>
</evidence>
<keyword evidence="6 8" id="KW-1133">Transmembrane helix</keyword>
<keyword evidence="10" id="KW-1185">Reference proteome</keyword>
<feature type="transmembrane region" description="Helical" evidence="8">
    <location>
        <begin position="330"/>
        <end position="352"/>
    </location>
</feature>
<comment type="subcellular location">
    <subcellularLocation>
        <location evidence="1">Membrane</location>
        <topology evidence="1">Multi-pass membrane protein</topology>
    </subcellularLocation>
</comment>
<keyword evidence="3" id="KW-0813">Transport</keyword>
<evidence type="ECO:0000256" key="8">
    <source>
        <dbReference type="SAM" id="Phobius"/>
    </source>
</evidence>
<dbReference type="EMBL" id="MRTP01000001">
    <property type="protein sequence ID" value="OMF58799.1"/>
    <property type="molecule type" value="Genomic_DNA"/>
</dbReference>
<keyword evidence="5 8" id="KW-0812">Transmembrane</keyword>
<name>A0A1R1F3V5_9BACL</name>
<feature type="transmembrane region" description="Helical" evidence="8">
    <location>
        <begin position="182"/>
        <end position="204"/>
    </location>
</feature>
<dbReference type="PANTHER" id="PTHR34975">
    <property type="entry name" value="SPORE GERMINATION PROTEIN A2"/>
    <property type="match status" value="1"/>
</dbReference>
<feature type="transmembrane region" description="Helical" evidence="8">
    <location>
        <begin position="7"/>
        <end position="26"/>
    </location>
</feature>
<evidence type="ECO:0000313" key="10">
    <source>
        <dbReference type="Proteomes" id="UP000187172"/>
    </source>
</evidence>
<evidence type="ECO:0000313" key="9">
    <source>
        <dbReference type="EMBL" id="OMF58799.1"/>
    </source>
</evidence>
<dbReference type="InterPro" id="IPR004761">
    <property type="entry name" value="Spore_GerAB"/>
</dbReference>
<dbReference type="Gene3D" id="1.20.1740.10">
    <property type="entry name" value="Amino acid/polyamine transporter I"/>
    <property type="match status" value="1"/>
</dbReference>
<feature type="transmembrane region" description="Helical" evidence="8">
    <location>
        <begin position="216"/>
        <end position="242"/>
    </location>
</feature>
<dbReference type="RefSeq" id="WP_076168911.1">
    <property type="nucleotide sequence ID" value="NZ_MRTP01000001.1"/>
</dbReference>
<feature type="transmembrane region" description="Helical" evidence="8">
    <location>
        <begin position="300"/>
        <end position="318"/>
    </location>
</feature>
<comment type="similarity">
    <text evidence="2">Belongs to the amino acid-polyamine-organocation (APC) superfamily. Spore germination protein (SGP) (TC 2.A.3.9) family.</text>
</comment>
<evidence type="ECO:0000256" key="3">
    <source>
        <dbReference type="ARBA" id="ARBA00022448"/>
    </source>
</evidence>
<organism evidence="9 10">
    <name type="scientific">Paenibacillus rhizosphaerae</name>
    <dbReference type="NCBI Taxonomy" id="297318"/>
    <lineage>
        <taxon>Bacteria</taxon>
        <taxon>Bacillati</taxon>
        <taxon>Bacillota</taxon>
        <taxon>Bacilli</taxon>
        <taxon>Bacillales</taxon>
        <taxon>Paenibacillaceae</taxon>
        <taxon>Paenibacillus</taxon>
    </lineage>
</organism>
<feature type="transmembrane region" description="Helical" evidence="8">
    <location>
        <begin position="105"/>
        <end position="132"/>
    </location>
</feature>
<dbReference type="Proteomes" id="UP000187172">
    <property type="component" value="Unassembled WGS sequence"/>
</dbReference>
<comment type="caution">
    <text evidence="9">The sequence shown here is derived from an EMBL/GenBank/DDBJ whole genome shotgun (WGS) entry which is preliminary data.</text>
</comment>
<evidence type="ECO:0000256" key="6">
    <source>
        <dbReference type="ARBA" id="ARBA00022989"/>
    </source>
</evidence>
<keyword evidence="4" id="KW-0309">Germination</keyword>
<dbReference type="Pfam" id="PF03845">
    <property type="entry name" value="Spore_permease"/>
    <property type="match status" value="1"/>
</dbReference>
<evidence type="ECO:0000256" key="2">
    <source>
        <dbReference type="ARBA" id="ARBA00007998"/>
    </source>
</evidence>
<proteinExistence type="inferred from homology"/>
<feature type="transmembrane region" description="Helical" evidence="8">
    <location>
        <begin position="38"/>
        <end position="60"/>
    </location>
</feature>
<dbReference type="GO" id="GO:0009847">
    <property type="term" value="P:spore germination"/>
    <property type="evidence" value="ECO:0007669"/>
    <property type="project" value="InterPro"/>
</dbReference>
<feature type="transmembrane region" description="Helical" evidence="8">
    <location>
        <begin position="144"/>
        <end position="162"/>
    </location>
</feature>
<protein>
    <submittedName>
        <fullName evidence="9">Spore gernimation protein</fullName>
    </submittedName>
</protein>
<dbReference type="GO" id="GO:0016020">
    <property type="term" value="C:membrane"/>
    <property type="evidence" value="ECO:0007669"/>
    <property type="project" value="UniProtKB-SubCell"/>
</dbReference>
<reference evidence="9 10" key="1">
    <citation type="submission" date="2016-11" db="EMBL/GenBank/DDBJ databases">
        <title>Paenibacillus species isolates.</title>
        <authorList>
            <person name="Beno S.M."/>
        </authorList>
    </citation>
    <scope>NUCLEOTIDE SEQUENCE [LARGE SCALE GENOMIC DNA]</scope>
    <source>
        <strain evidence="9 10">FSL R5-0378</strain>
    </source>
</reference>
<feature type="transmembrane region" description="Helical" evidence="8">
    <location>
        <begin position="267"/>
        <end position="288"/>
    </location>
</feature>
<evidence type="ECO:0000256" key="5">
    <source>
        <dbReference type="ARBA" id="ARBA00022692"/>
    </source>
</evidence>
<dbReference type="STRING" id="297318.BK138_09970"/>
<evidence type="ECO:0000256" key="7">
    <source>
        <dbReference type="ARBA" id="ARBA00023136"/>
    </source>
</evidence>
<sequence length="361" mass="41584">MKEKLSAFHTTILIYMTQVGVVSFSLPRMLAQHFGTNGWLAIFIMAAFAFLNTAIIAVVYRLSKGKSVFETLERSIPKIVLFPIYLFLCCFWVTIGCLAAKEYIFIFQIIAFPSTHPMIFMFIFCVLAYLLINKGIYNIAKVSTVFYIITVWILFLFFFYYHDFKWTRLTPFIFQGGNPDKIKGFFDVYPAFLGYELTLLLFPYADKKTHLMRSAFISSGLATIVYAFIAFVSFGFFGLGYLKVLQYPILVLFAYVHLPLIERIENLLYGFLLFTTMITTVMNSWAAVEVGKRMFPKLKNVVLSFLIMLFGYVISIIPKVLMEAQRWLNYAAYIETGLAFGFPIALILLLLIQRSRGEFQS</sequence>